<dbReference type="Proteomes" id="UP001190700">
    <property type="component" value="Unassembled WGS sequence"/>
</dbReference>
<organism evidence="2 3">
    <name type="scientific">Cymbomonas tetramitiformis</name>
    <dbReference type="NCBI Taxonomy" id="36881"/>
    <lineage>
        <taxon>Eukaryota</taxon>
        <taxon>Viridiplantae</taxon>
        <taxon>Chlorophyta</taxon>
        <taxon>Pyramimonadophyceae</taxon>
        <taxon>Pyramimonadales</taxon>
        <taxon>Pyramimonadaceae</taxon>
        <taxon>Cymbomonas</taxon>
    </lineage>
</organism>
<protein>
    <submittedName>
        <fullName evidence="2">Uncharacterized protein</fullName>
    </submittedName>
</protein>
<sequence>MNKIENFVKVMRHGGPPAVPPKRNRPGLSRFRAGASPDPVVGFDEENKKALQRYGAPAVVTAVGAHGDVDVSAYGFHVEDDSNVGDDDASVPHPTEAAAAVRDVMGPAALAARPAGQVVPSAGSIGGWRSSTGLQNGVRTAGGRSAGFGGMSINNDGNFVTEDPVMCIAGGTCIYSGVDSLSPETRQQVLQLFAAAGGAGAAAAARLVVHIVV</sequence>
<accession>A0AAE0H1P0</accession>
<evidence type="ECO:0000313" key="3">
    <source>
        <dbReference type="Proteomes" id="UP001190700"/>
    </source>
</evidence>
<comment type="caution">
    <text evidence="2">The sequence shown here is derived from an EMBL/GenBank/DDBJ whole genome shotgun (WGS) entry which is preliminary data.</text>
</comment>
<dbReference type="AlphaFoldDB" id="A0AAE0H1P0"/>
<keyword evidence="3" id="KW-1185">Reference proteome</keyword>
<evidence type="ECO:0000313" key="2">
    <source>
        <dbReference type="EMBL" id="KAK3288369.1"/>
    </source>
</evidence>
<name>A0AAE0H1P0_9CHLO</name>
<dbReference type="EMBL" id="LGRX02000506">
    <property type="protein sequence ID" value="KAK3288369.1"/>
    <property type="molecule type" value="Genomic_DNA"/>
</dbReference>
<gene>
    <name evidence="2" type="ORF">CYMTET_4155</name>
</gene>
<feature type="region of interest" description="Disordered" evidence="1">
    <location>
        <begin position="12"/>
        <end position="39"/>
    </location>
</feature>
<reference evidence="2 3" key="1">
    <citation type="journal article" date="2015" name="Genome Biol. Evol.">
        <title>Comparative Genomics of a Bacterivorous Green Alga Reveals Evolutionary Causalities and Consequences of Phago-Mixotrophic Mode of Nutrition.</title>
        <authorList>
            <person name="Burns J.A."/>
            <person name="Paasch A."/>
            <person name="Narechania A."/>
            <person name="Kim E."/>
        </authorList>
    </citation>
    <scope>NUCLEOTIDE SEQUENCE [LARGE SCALE GENOMIC DNA]</scope>
    <source>
        <strain evidence="2 3">PLY_AMNH</strain>
    </source>
</reference>
<evidence type="ECO:0000256" key="1">
    <source>
        <dbReference type="SAM" id="MobiDB-lite"/>
    </source>
</evidence>
<proteinExistence type="predicted"/>